<keyword evidence="1" id="KW-0805">Transcription regulation</keyword>
<reference evidence="6" key="1">
    <citation type="journal article" date="2019" name="Int. J. Syst. Evol. Microbiol.">
        <title>The Global Catalogue of Microorganisms (GCM) 10K type strain sequencing project: providing services to taxonomists for standard genome sequencing and annotation.</title>
        <authorList>
            <consortium name="The Broad Institute Genomics Platform"/>
            <consortium name="The Broad Institute Genome Sequencing Center for Infectious Disease"/>
            <person name="Wu L."/>
            <person name="Ma J."/>
        </authorList>
    </citation>
    <scope>NUCLEOTIDE SEQUENCE [LARGE SCALE GENOMIC DNA]</scope>
    <source>
        <strain evidence="6">CGMCC 4.7275</strain>
    </source>
</reference>
<protein>
    <recommendedName>
        <fullName evidence="4">HTH luxR-type domain-containing protein</fullName>
    </recommendedName>
</protein>
<dbReference type="PANTHER" id="PTHR43214:SF24">
    <property type="entry name" value="TRANSCRIPTIONAL REGULATORY PROTEIN NARL-RELATED"/>
    <property type="match status" value="1"/>
</dbReference>
<evidence type="ECO:0000313" key="6">
    <source>
        <dbReference type="Proteomes" id="UP000660265"/>
    </source>
</evidence>
<evidence type="ECO:0000256" key="2">
    <source>
        <dbReference type="ARBA" id="ARBA00023125"/>
    </source>
</evidence>
<dbReference type="InterPro" id="IPR000792">
    <property type="entry name" value="Tscrpt_reg_LuxR_C"/>
</dbReference>
<dbReference type="SUPFAM" id="SSF46894">
    <property type="entry name" value="C-terminal effector domain of the bipartite response regulators"/>
    <property type="match status" value="1"/>
</dbReference>
<dbReference type="PROSITE" id="PS50043">
    <property type="entry name" value="HTH_LUXR_2"/>
    <property type="match status" value="1"/>
</dbReference>
<name>A0ABQ2E2M2_9ACTN</name>
<dbReference type="SMART" id="SM00421">
    <property type="entry name" value="HTH_LUXR"/>
    <property type="match status" value="1"/>
</dbReference>
<dbReference type="Pfam" id="PF00196">
    <property type="entry name" value="GerE"/>
    <property type="match status" value="1"/>
</dbReference>
<organism evidence="5 6">
    <name type="scientific">Streptomyces camponoticapitis</name>
    <dbReference type="NCBI Taxonomy" id="1616125"/>
    <lineage>
        <taxon>Bacteria</taxon>
        <taxon>Bacillati</taxon>
        <taxon>Actinomycetota</taxon>
        <taxon>Actinomycetes</taxon>
        <taxon>Kitasatosporales</taxon>
        <taxon>Streptomycetaceae</taxon>
        <taxon>Streptomyces</taxon>
    </lineage>
</organism>
<keyword evidence="2" id="KW-0238">DNA-binding</keyword>
<evidence type="ECO:0000256" key="3">
    <source>
        <dbReference type="ARBA" id="ARBA00023163"/>
    </source>
</evidence>
<evidence type="ECO:0000313" key="5">
    <source>
        <dbReference type="EMBL" id="GGJ90533.1"/>
    </source>
</evidence>
<dbReference type="PANTHER" id="PTHR43214">
    <property type="entry name" value="TWO-COMPONENT RESPONSE REGULATOR"/>
    <property type="match status" value="1"/>
</dbReference>
<dbReference type="Gene3D" id="3.40.50.2300">
    <property type="match status" value="1"/>
</dbReference>
<feature type="domain" description="HTH luxR-type" evidence="4">
    <location>
        <begin position="66"/>
        <end position="131"/>
    </location>
</feature>
<gene>
    <name evidence="5" type="ORF">GCM10011583_22440</name>
</gene>
<dbReference type="PRINTS" id="PR00038">
    <property type="entry name" value="HTHLUXR"/>
</dbReference>
<evidence type="ECO:0000256" key="1">
    <source>
        <dbReference type="ARBA" id="ARBA00023015"/>
    </source>
</evidence>
<evidence type="ECO:0000259" key="4">
    <source>
        <dbReference type="PROSITE" id="PS50043"/>
    </source>
</evidence>
<proteinExistence type="predicted"/>
<dbReference type="CDD" id="cd06170">
    <property type="entry name" value="LuxR_C_like"/>
    <property type="match status" value="1"/>
</dbReference>
<dbReference type="Proteomes" id="UP000660265">
    <property type="component" value="Unassembled WGS sequence"/>
</dbReference>
<accession>A0ABQ2E2M2</accession>
<comment type="caution">
    <text evidence="5">The sequence shown here is derived from an EMBL/GenBank/DDBJ whole genome shotgun (WGS) entry which is preliminary data.</text>
</comment>
<dbReference type="InterPro" id="IPR016032">
    <property type="entry name" value="Sig_transdc_resp-reg_C-effctor"/>
</dbReference>
<sequence length="136" mass="14314">MLLFSQYIETKYATRLLAAGSAGVGYLLKDRVANVAEFTDALSRVAAGGTALDPEVVTQLAGASSRAADLAPLTERERQVLSLMAEGRSNAAIAQSLTVSAGTVEKHVAAVFDKLGLPASQDLNRRVLAVIRHLHA</sequence>
<dbReference type="EMBL" id="BMMV01000006">
    <property type="protein sequence ID" value="GGJ90533.1"/>
    <property type="molecule type" value="Genomic_DNA"/>
</dbReference>
<keyword evidence="6" id="KW-1185">Reference proteome</keyword>
<keyword evidence="3" id="KW-0804">Transcription</keyword>
<dbReference type="InterPro" id="IPR039420">
    <property type="entry name" value="WalR-like"/>
</dbReference>
<dbReference type="PROSITE" id="PS00622">
    <property type="entry name" value="HTH_LUXR_1"/>
    <property type="match status" value="1"/>
</dbReference>